<sequence length="557" mass="61975">MKQLSVLSLNHISFAYPNSPEAVFSDISVTFPLGWTAVVGDNGIGKTTLMRIAIGQTTASEGTVVPDPKRAIYGYCPQRSDSAPENLDDFANDWSTETMGIRRILDIEDDWPWRFDTLSGGERKRLQLACALAVRPDILVFDEPSNHVDSRTRSAIATAMQGFDGIGILVSHDVDLIDATVSQCVFLQRQHVGGLNRTIAVTRNGNYTQAESQLKNETARSQRDLMQARGEFQRLTREQTQRNQHLQHIEKMKDGCHIDRKDHDARNTHKLAKSTGMDLKASRLTANMASRVRQAELAASNIITASKRYDGDIWFDCEPSHRRELVRVEAELIPFVPSAGRAAVGDSVPETKVPEASVAGVIVPTLSIGPQDHIGISGDNGTGKTTLFRHIESLLDSSHDVDTRLLAPQLGVQEQEQSQERKLRVLIIEQEMNEAQIAATFDTVDELGKEEYSQLCSSLAQLNADPEHILAERSPSAGEVRKLQLCLGALRHPHVIMMDEPTNHLDLHSMESLARVLKAFTGSLAVISHNEHFLSQITNIRWQTERDSRAHTRLRIE</sequence>
<keyword evidence="6" id="KW-1185">Reference proteome</keyword>
<evidence type="ECO:0000313" key="5">
    <source>
        <dbReference type="EMBL" id="OZG65450.1"/>
    </source>
</evidence>
<dbReference type="GO" id="GO:0005524">
    <property type="term" value="F:ATP binding"/>
    <property type="evidence" value="ECO:0007669"/>
    <property type="project" value="UniProtKB-KW"/>
</dbReference>
<dbReference type="Pfam" id="PF00005">
    <property type="entry name" value="ABC_tran"/>
    <property type="match status" value="2"/>
</dbReference>
<dbReference type="InterPro" id="IPR003439">
    <property type="entry name" value="ABC_transporter-like_ATP-bd"/>
</dbReference>
<accession>A0A261G205</accession>
<dbReference type="EMBL" id="MWXA01000008">
    <property type="protein sequence ID" value="OZG65450.1"/>
    <property type="molecule type" value="Genomic_DNA"/>
</dbReference>
<evidence type="ECO:0000256" key="3">
    <source>
        <dbReference type="ARBA" id="ARBA00022840"/>
    </source>
</evidence>
<dbReference type="GO" id="GO:0016887">
    <property type="term" value="F:ATP hydrolysis activity"/>
    <property type="evidence" value="ECO:0007669"/>
    <property type="project" value="InterPro"/>
</dbReference>
<dbReference type="SMART" id="SM00382">
    <property type="entry name" value="AAA"/>
    <property type="match status" value="2"/>
</dbReference>
<dbReference type="PANTHER" id="PTHR19211:SF14">
    <property type="entry name" value="ATP-BINDING CASSETTE SUB-FAMILY F MEMBER 1"/>
    <property type="match status" value="1"/>
</dbReference>
<reference evidence="5 6" key="1">
    <citation type="journal article" date="2017" name="BMC Genomics">
        <title>Comparative genomic and phylogenomic analyses of the Bifidobacteriaceae family.</title>
        <authorList>
            <person name="Lugli G.A."/>
            <person name="Milani C."/>
            <person name="Turroni F."/>
            <person name="Duranti S."/>
            <person name="Mancabelli L."/>
            <person name="Mangifesta M."/>
            <person name="Ferrario C."/>
            <person name="Modesto M."/>
            <person name="Mattarelli P."/>
            <person name="Jiri K."/>
            <person name="van Sinderen D."/>
            <person name="Ventura M."/>
        </authorList>
    </citation>
    <scope>NUCLEOTIDE SEQUENCE [LARGE SCALE GENOMIC DNA]</scope>
    <source>
        <strain evidence="5 6">LMG 28769</strain>
    </source>
</reference>
<feature type="domain" description="ABC transporter" evidence="4">
    <location>
        <begin position="7"/>
        <end position="214"/>
    </location>
</feature>
<organism evidence="5 6">
    <name type="scientific">Bifidobacterium aquikefiri</name>
    <dbReference type="NCBI Taxonomy" id="1653207"/>
    <lineage>
        <taxon>Bacteria</taxon>
        <taxon>Bacillati</taxon>
        <taxon>Actinomycetota</taxon>
        <taxon>Actinomycetes</taxon>
        <taxon>Bifidobacteriales</taxon>
        <taxon>Bifidobacteriaceae</taxon>
        <taxon>Bifidobacterium</taxon>
    </lineage>
</organism>
<dbReference type="Gene3D" id="3.40.50.300">
    <property type="entry name" value="P-loop containing nucleotide triphosphate hydrolases"/>
    <property type="match status" value="2"/>
</dbReference>
<comment type="caution">
    <text evidence="5">The sequence shown here is derived from an EMBL/GenBank/DDBJ whole genome shotgun (WGS) entry which is preliminary data.</text>
</comment>
<protein>
    <submittedName>
        <fullName evidence="5">ABC transporter</fullName>
    </submittedName>
</protein>
<dbReference type="OrthoDB" id="3239744at2"/>
<dbReference type="InterPro" id="IPR003593">
    <property type="entry name" value="AAA+_ATPase"/>
</dbReference>
<dbReference type="InterPro" id="IPR050611">
    <property type="entry name" value="ABCF"/>
</dbReference>
<name>A0A261G205_9BIFI</name>
<evidence type="ECO:0000256" key="1">
    <source>
        <dbReference type="ARBA" id="ARBA00022737"/>
    </source>
</evidence>
<evidence type="ECO:0000313" key="6">
    <source>
        <dbReference type="Proteomes" id="UP000216451"/>
    </source>
</evidence>
<keyword evidence="3" id="KW-0067">ATP-binding</keyword>
<dbReference type="InterPro" id="IPR017871">
    <property type="entry name" value="ABC_transporter-like_CS"/>
</dbReference>
<dbReference type="PROSITE" id="PS50893">
    <property type="entry name" value="ABC_TRANSPORTER_2"/>
    <property type="match status" value="1"/>
</dbReference>
<evidence type="ECO:0000259" key="4">
    <source>
        <dbReference type="PROSITE" id="PS50893"/>
    </source>
</evidence>
<dbReference type="InterPro" id="IPR027417">
    <property type="entry name" value="P-loop_NTPase"/>
</dbReference>
<evidence type="ECO:0000256" key="2">
    <source>
        <dbReference type="ARBA" id="ARBA00022741"/>
    </source>
</evidence>
<keyword evidence="1" id="KW-0677">Repeat</keyword>
<dbReference type="PROSITE" id="PS00211">
    <property type="entry name" value="ABC_TRANSPORTER_1"/>
    <property type="match status" value="1"/>
</dbReference>
<dbReference type="AlphaFoldDB" id="A0A261G205"/>
<dbReference type="CDD" id="cd03221">
    <property type="entry name" value="ABCF_EF-3"/>
    <property type="match status" value="1"/>
</dbReference>
<proteinExistence type="predicted"/>
<gene>
    <name evidence="5" type="ORF">BAQU_1633</name>
</gene>
<dbReference type="GeneID" id="98296296"/>
<dbReference type="RefSeq" id="WP_094694627.1">
    <property type="nucleotide sequence ID" value="NZ_JBDNSG010000011.1"/>
</dbReference>
<dbReference type="Proteomes" id="UP000216451">
    <property type="component" value="Unassembled WGS sequence"/>
</dbReference>
<dbReference type="PANTHER" id="PTHR19211">
    <property type="entry name" value="ATP-BINDING TRANSPORT PROTEIN-RELATED"/>
    <property type="match status" value="1"/>
</dbReference>
<dbReference type="SUPFAM" id="SSF52540">
    <property type="entry name" value="P-loop containing nucleoside triphosphate hydrolases"/>
    <property type="match status" value="2"/>
</dbReference>
<keyword evidence="2" id="KW-0547">Nucleotide-binding</keyword>